<dbReference type="Gene3D" id="3.50.50.60">
    <property type="entry name" value="FAD/NAD(P)-binding domain"/>
    <property type="match status" value="2"/>
</dbReference>
<proteinExistence type="predicted"/>
<keyword evidence="4" id="KW-0560">Oxidoreductase</keyword>
<dbReference type="InterPro" id="IPR050446">
    <property type="entry name" value="FAD-oxidoreductase/Apoptosis"/>
</dbReference>
<evidence type="ECO:0000259" key="6">
    <source>
        <dbReference type="Pfam" id="PF14759"/>
    </source>
</evidence>
<evidence type="ECO:0000256" key="4">
    <source>
        <dbReference type="ARBA" id="ARBA00023002"/>
    </source>
</evidence>
<dbReference type="InterPro" id="IPR023753">
    <property type="entry name" value="FAD/NAD-binding_dom"/>
</dbReference>
<sequence>MTAQGFVIVGGGLAAAKAAEQARKQGFEGPVVIVGDETLRPYERPPLSKEVLIGKAKPDTVYVHPQEWYAEHNIELRLGVAVSAIDRESHQVRLADGSEIGYDKLLLATGASPRPLPVPGADANGVHYLRRLSDSEALKNVFAGISRLVVIGAGWIGLEATAAARKAGVAVTVVETADLPLLRVLGPEVAQVYADLHRAHEVDFRFHEQVSEITTDADGVTGVKLADGTELPADAVLIAVGAAPNTQLAEQAGLTVDNGIVVDAALRTSDPDIFAAGDAANAFHPVLGKQIRVEHWNNARRQPVTAIASMLGNESSYQDLPYFYTDQYNLGMEYVGYADPDGYDQVVFRGDVPGLEFIAFWLKENRVLAGMAVNVWDVVDPIKALILGGQQVDPEALADPDKPLDQLVA</sequence>
<comment type="cofactor">
    <cofactor evidence="1">
        <name>FAD</name>
        <dbReference type="ChEBI" id="CHEBI:57692"/>
    </cofactor>
</comment>
<dbReference type="PRINTS" id="PR00368">
    <property type="entry name" value="FADPNR"/>
</dbReference>
<evidence type="ECO:0000256" key="1">
    <source>
        <dbReference type="ARBA" id="ARBA00001974"/>
    </source>
</evidence>
<organism evidence="7 8">
    <name type="scientific">Fodinicola feengrottensis</name>
    <dbReference type="NCBI Taxonomy" id="435914"/>
    <lineage>
        <taxon>Bacteria</taxon>
        <taxon>Bacillati</taxon>
        <taxon>Actinomycetota</taxon>
        <taxon>Actinomycetes</taxon>
        <taxon>Mycobacteriales</taxon>
        <taxon>Fodinicola</taxon>
    </lineage>
</organism>
<gene>
    <name evidence="7" type="ORF">GCM10009765_74480</name>
</gene>
<evidence type="ECO:0000313" key="7">
    <source>
        <dbReference type="EMBL" id="GAA1714646.1"/>
    </source>
</evidence>
<dbReference type="PRINTS" id="PR00411">
    <property type="entry name" value="PNDRDTASEI"/>
</dbReference>
<dbReference type="InterPro" id="IPR036188">
    <property type="entry name" value="FAD/NAD-bd_sf"/>
</dbReference>
<dbReference type="Pfam" id="PF07992">
    <property type="entry name" value="Pyr_redox_2"/>
    <property type="match status" value="1"/>
</dbReference>
<comment type="caution">
    <text evidence="7">The sequence shown here is derived from an EMBL/GenBank/DDBJ whole genome shotgun (WGS) entry which is preliminary data.</text>
</comment>
<keyword evidence="3" id="KW-0274">FAD</keyword>
<evidence type="ECO:0000259" key="5">
    <source>
        <dbReference type="Pfam" id="PF07992"/>
    </source>
</evidence>
<protein>
    <submittedName>
        <fullName evidence="7">FAD-dependent oxidoreductase</fullName>
    </submittedName>
</protein>
<name>A0ABP4V433_9ACTN</name>
<keyword evidence="8" id="KW-1185">Reference proteome</keyword>
<dbReference type="Gene3D" id="3.30.390.30">
    <property type="match status" value="1"/>
</dbReference>
<evidence type="ECO:0000313" key="8">
    <source>
        <dbReference type="Proteomes" id="UP001500618"/>
    </source>
</evidence>
<evidence type="ECO:0000256" key="2">
    <source>
        <dbReference type="ARBA" id="ARBA00022630"/>
    </source>
</evidence>
<feature type="domain" description="Reductase C-terminal" evidence="6">
    <location>
        <begin position="322"/>
        <end position="407"/>
    </location>
</feature>
<dbReference type="RefSeq" id="WP_344314786.1">
    <property type="nucleotide sequence ID" value="NZ_BAAANY010000039.1"/>
</dbReference>
<dbReference type="SUPFAM" id="SSF55424">
    <property type="entry name" value="FAD/NAD-linked reductases, dimerisation (C-terminal) domain"/>
    <property type="match status" value="1"/>
</dbReference>
<reference evidence="8" key="1">
    <citation type="journal article" date="2019" name="Int. J. Syst. Evol. Microbiol.">
        <title>The Global Catalogue of Microorganisms (GCM) 10K type strain sequencing project: providing services to taxonomists for standard genome sequencing and annotation.</title>
        <authorList>
            <consortium name="The Broad Institute Genomics Platform"/>
            <consortium name="The Broad Institute Genome Sequencing Center for Infectious Disease"/>
            <person name="Wu L."/>
            <person name="Ma J."/>
        </authorList>
    </citation>
    <scope>NUCLEOTIDE SEQUENCE [LARGE SCALE GENOMIC DNA]</scope>
    <source>
        <strain evidence="8">JCM 14718</strain>
    </source>
</reference>
<evidence type="ECO:0000256" key="3">
    <source>
        <dbReference type="ARBA" id="ARBA00022827"/>
    </source>
</evidence>
<dbReference type="Proteomes" id="UP001500618">
    <property type="component" value="Unassembled WGS sequence"/>
</dbReference>
<dbReference type="EMBL" id="BAAANY010000039">
    <property type="protein sequence ID" value="GAA1714646.1"/>
    <property type="molecule type" value="Genomic_DNA"/>
</dbReference>
<keyword evidence="2" id="KW-0285">Flavoprotein</keyword>
<feature type="domain" description="FAD/NAD(P)-binding" evidence="5">
    <location>
        <begin position="7"/>
        <end position="302"/>
    </location>
</feature>
<dbReference type="PANTHER" id="PTHR43557:SF2">
    <property type="entry name" value="RIESKE DOMAIN-CONTAINING PROTEIN-RELATED"/>
    <property type="match status" value="1"/>
</dbReference>
<dbReference type="SUPFAM" id="SSF51905">
    <property type="entry name" value="FAD/NAD(P)-binding domain"/>
    <property type="match status" value="2"/>
</dbReference>
<dbReference type="InterPro" id="IPR028202">
    <property type="entry name" value="Reductase_C"/>
</dbReference>
<dbReference type="PANTHER" id="PTHR43557">
    <property type="entry name" value="APOPTOSIS-INDUCING FACTOR 1"/>
    <property type="match status" value="1"/>
</dbReference>
<dbReference type="Pfam" id="PF14759">
    <property type="entry name" value="Reductase_C"/>
    <property type="match status" value="1"/>
</dbReference>
<dbReference type="InterPro" id="IPR016156">
    <property type="entry name" value="FAD/NAD-linked_Rdtase_dimer_sf"/>
</dbReference>
<accession>A0ABP4V433</accession>